<dbReference type="PROSITE" id="PS01317">
    <property type="entry name" value="SSRP"/>
    <property type="match status" value="1"/>
</dbReference>
<accession>A0A286GFV4</accession>
<keyword evidence="5" id="KW-1185">Reference proteome</keyword>
<comment type="similarity">
    <text evidence="3">Belongs to the SmpB family.</text>
</comment>
<comment type="subcellular location">
    <subcellularLocation>
        <location evidence="3">Cytoplasm</location>
    </subcellularLocation>
    <text evidence="3">The tmRNA-SmpB complex associates with stalled 70S ribosomes.</text>
</comment>
<dbReference type="InterPro" id="IPR000037">
    <property type="entry name" value="SsrA-bd_prot"/>
</dbReference>
<sequence length="162" mass="18208">MAKKENPKSELISHGNVAQNRKARHNYEIVDTIEAGLVLMGSEVKSLRMGRANIAESFAAPQGGELVLINSYIASYNAGKTFGHEERRKRKLLLHKKELARLLMSVAKDGMTVVPLSLYFNQRGLAKVQLGLAKGKNVVDKRQSVKKRDWERQKARILRDKG</sequence>
<reference evidence="5" key="1">
    <citation type="submission" date="2017-09" db="EMBL/GenBank/DDBJ databases">
        <authorList>
            <person name="Varghese N."/>
            <person name="Submissions S."/>
        </authorList>
    </citation>
    <scope>NUCLEOTIDE SEQUENCE [LARGE SCALE GENOMIC DNA]</scope>
    <source>
        <strain evidence="5">USBA 140</strain>
    </source>
</reference>
<evidence type="ECO:0000313" key="5">
    <source>
        <dbReference type="Proteomes" id="UP000219621"/>
    </source>
</evidence>
<proteinExistence type="inferred from homology"/>
<comment type="function">
    <text evidence="3">Required for rescue of stalled ribosomes mediated by trans-translation. Binds to transfer-messenger RNA (tmRNA), required for stable association of tmRNA with ribosomes. tmRNA and SmpB together mimic tRNA shape, replacing the anticodon stem-loop with SmpB. tmRNA is encoded by the ssrA gene; the 2 termini fold to resemble tRNA(Ala) and it encodes a 'tag peptide', a short internal open reading frame. During trans-translation Ala-aminoacylated tmRNA acts like a tRNA, entering the A-site of stalled ribosomes, displacing the stalled mRNA. The ribosome then switches to translate the ORF on the tmRNA; the nascent peptide is terminated with the 'tag peptide' encoded by the tmRNA and targeted for degradation. The ribosome is freed to recommence translation, which seems to be the essential function of trans-translation.</text>
</comment>
<protein>
    <recommendedName>
        <fullName evidence="3">SsrA-binding protein</fullName>
    </recommendedName>
    <alternativeName>
        <fullName evidence="3">Small protein B</fullName>
    </alternativeName>
</protein>
<keyword evidence="1 3" id="KW-0963">Cytoplasm</keyword>
<organism evidence="4 5">
    <name type="scientific">Caenispirillum bisanense</name>
    <dbReference type="NCBI Taxonomy" id="414052"/>
    <lineage>
        <taxon>Bacteria</taxon>
        <taxon>Pseudomonadati</taxon>
        <taxon>Pseudomonadota</taxon>
        <taxon>Alphaproteobacteria</taxon>
        <taxon>Rhodospirillales</taxon>
        <taxon>Novispirillaceae</taxon>
        <taxon>Caenispirillum</taxon>
    </lineage>
</organism>
<dbReference type="NCBIfam" id="TIGR00086">
    <property type="entry name" value="smpB"/>
    <property type="match status" value="1"/>
</dbReference>
<dbReference type="CDD" id="cd09294">
    <property type="entry name" value="SmpB"/>
    <property type="match status" value="1"/>
</dbReference>
<evidence type="ECO:0000256" key="2">
    <source>
        <dbReference type="ARBA" id="ARBA00022884"/>
    </source>
</evidence>
<dbReference type="RefSeq" id="WP_097278632.1">
    <property type="nucleotide sequence ID" value="NZ_OCNJ01000003.1"/>
</dbReference>
<dbReference type="InterPro" id="IPR023620">
    <property type="entry name" value="SmpB"/>
</dbReference>
<evidence type="ECO:0000256" key="3">
    <source>
        <dbReference type="HAMAP-Rule" id="MF_00023"/>
    </source>
</evidence>
<dbReference type="PANTHER" id="PTHR30308">
    <property type="entry name" value="TMRNA-BINDING COMPONENT OF TRANS-TRANSLATION TAGGING COMPLEX"/>
    <property type="match status" value="1"/>
</dbReference>
<dbReference type="EMBL" id="OCNJ01000003">
    <property type="protein sequence ID" value="SOD93894.1"/>
    <property type="molecule type" value="Genomic_DNA"/>
</dbReference>
<dbReference type="GO" id="GO:0003723">
    <property type="term" value="F:RNA binding"/>
    <property type="evidence" value="ECO:0007669"/>
    <property type="project" value="UniProtKB-UniRule"/>
</dbReference>
<dbReference type="NCBIfam" id="NF003843">
    <property type="entry name" value="PRK05422.1"/>
    <property type="match status" value="1"/>
</dbReference>
<dbReference type="GO" id="GO:0005829">
    <property type="term" value="C:cytosol"/>
    <property type="evidence" value="ECO:0007669"/>
    <property type="project" value="TreeGrafter"/>
</dbReference>
<evidence type="ECO:0000256" key="1">
    <source>
        <dbReference type="ARBA" id="ARBA00022490"/>
    </source>
</evidence>
<evidence type="ECO:0000313" key="4">
    <source>
        <dbReference type="EMBL" id="SOD93894.1"/>
    </source>
</evidence>
<dbReference type="OrthoDB" id="9805462at2"/>
<dbReference type="GO" id="GO:0070929">
    <property type="term" value="P:trans-translation"/>
    <property type="evidence" value="ECO:0007669"/>
    <property type="project" value="UniProtKB-UniRule"/>
</dbReference>
<dbReference type="Gene3D" id="2.40.280.10">
    <property type="match status" value="1"/>
</dbReference>
<dbReference type="InterPro" id="IPR020081">
    <property type="entry name" value="SsrA-bd_prot_CS"/>
</dbReference>
<dbReference type="PANTHER" id="PTHR30308:SF2">
    <property type="entry name" value="SSRA-BINDING PROTEIN"/>
    <property type="match status" value="1"/>
</dbReference>
<keyword evidence="2 3" id="KW-0694">RNA-binding</keyword>
<dbReference type="AlphaFoldDB" id="A0A286GFV4"/>
<dbReference type="Pfam" id="PF01668">
    <property type="entry name" value="SmpB"/>
    <property type="match status" value="1"/>
</dbReference>
<name>A0A286GFV4_9PROT</name>
<dbReference type="SUPFAM" id="SSF74982">
    <property type="entry name" value="Small protein B (SmpB)"/>
    <property type="match status" value="1"/>
</dbReference>
<dbReference type="GO" id="GO:0070930">
    <property type="term" value="P:trans-translation-dependent protein tagging"/>
    <property type="evidence" value="ECO:0007669"/>
    <property type="project" value="TreeGrafter"/>
</dbReference>
<dbReference type="HAMAP" id="MF_00023">
    <property type="entry name" value="SmpB"/>
    <property type="match status" value="1"/>
</dbReference>
<dbReference type="Proteomes" id="UP000219621">
    <property type="component" value="Unassembled WGS sequence"/>
</dbReference>
<gene>
    <name evidence="3" type="primary">smpB</name>
    <name evidence="4" type="ORF">SAMN05421508_103252</name>
</gene>